<gene>
    <name evidence="2" type="ordered locus">RB1734</name>
</gene>
<dbReference type="HOGENOM" id="CLU_1711813_0_0_0"/>
<protein>
    <submittedName>
        <fullName evidence="2">Uncharacterized protein</fullName>
    </submittedName>
</protein>
<feature type="transmembrane region" description="Helical" evidence="1">
    <location>
        <begin position="76"/>
        <end position="109"/>
    </location>
</feature>
<name>Q7UWX0_RHOBA</name>
<accession>Q7UWX0</accession>
<organism evidence="2 3">
    <name type="scientific">Rhodopirellula baltica (strain DSM 10527 / NCIMB 13988 / SH1)</name>
    <dbReference type="NCBI Taxonomy" id="243090"/>
    <lineage>
        <taxon>Bacteria</taxon>
        <taxon>Pseudomonadati</taxon>
        <taxon>Planctomycetota</taxon>
        <taxon>Planctomycetia</taxon>
        <taxon>Pirellulales</taxon>
        <taxon>Pirellulaceae</taxon>
        <taxon>Rhodopirellula</taxon>
    </lineage>
</organism>
<dbReference type="EnsemblBacteria" id="CAD72242">
    <property type="protein sequence ID" value="CAD72242"/>
    <property type="gene ID" value="RB1734"/>
</dbReference>
<dbReference type="InParanoid" id="Q7UWX0"/>
<feature type="transmembrane region" description="Helical" evidence="1">
    <location>
        <begin position="124"/>
        <end position="145"/>
    </location>
</feature>
<keyword evidence="1" id="KW-0812">Transmembrane</keyword>
<keyword evidence="3" id="KW-1185">Reference proteome</keyword>
<evidence type="ECO:0000256" key="1">
    <source>
        <dbReference type="SAM" id="Phobius"/>
    </source>
</evidence>
<evidence type="ECO:0000313" key="3">
    <source>
        <dbReference type="Proteomes" id="UP000001025"/>
    </source>
</evidence>
<dbReference type="Proteomes" id="UP000001025">
    <property type="component" value="Chromosome"/>
</dbReference>
<evidence type="ECO:0000313" key="2">
    <source>
        <dbReference type="EMBL" id="CAD72242.1"/>
    </source>
</evidence>
<proteinExistence type="predicted"/>
<reference evidence="2 3" key="1">
    <citation type="journal article" date="2003" name="Proc. Natl. Acad. Sci. U.S.A.">
        <title>Complete genome sequence of the marine planctomycete Pirellula sp. strain 1.</title>
        <authorList>
            <person name="Gloeckner F.O."/>
            <person name="Kube M."/>
            <person name="Bauer M."/>
            <person name="Teeling H."/>
            <person name="Lombardot T."/>
            <person name="Ludwig W."/>
            <person name="Gade D."/>
            <person name="Beck A."/>
            <person name="Borzym K."/>
            <person name="Heitmann K."/>
            <person name="Rabus R."/>
            <person name="Schlesner H."/>
            <person name="Amann R."/>
            <person name="Reinhardt R."/>
        </authorList>
    </citation>
    <scope>NUCLEOTIDE SEQUENCE [LARGE SCALE GENOMIC DNA]</scope>
    <source>
        <strain evidence="3">DSM 10527 / NCIMB 13988 / SH1</strain>
    </source>
</reference>
<keyword evidence="1" id="KW-0472">Membrane</keyword>
<dbReference type="KEGG" id="rba:RB1734"/>
<dbReference type="STRING" id="243090.RB1734"/>
<dbReference type="EMBL" id="BX294135">
    <property type="protein sequence ID" value="CAD72242.1"/>
    <property type="molecule type" value="Genomic_DNA"/>
</dbReference>
<sequence length="153" mass="16550">MCGGYTGERVKGKWLRATGHRQRCGSLVIDEFLANVYICLLNRLMSPQPNPYSVAPDAGEIVVTEEPRRFWGGLLLFVRVGGLSVIWMVVLFFASAIAIGSLSGIYFFFRAFLGDTPAEMSSSIGGAWVVIPEAVALLGLALGLLGKLPGTRR</sequence>
<keyword evidence="1" id="KW-1133">Transmembrane helix</keyword>
<dbReference type="AlphaFoldDB" id="Q7UWX0"/>